<dbReference type="Pfam" id="PF00656">
    <property type="entry name" value="Peptidase_C14"/>
    <property type="match status" value="1"/>
</dbReference>
<dbReference type="Gene3D" id="3.40.1740.10">
    <property type="entry name" value="VC0467-like"/>
    <property type="match status" value="1"/>
</dbReference>
<evidence type="ECO:0000256" key="1">
    <source>
        <dbReference type="SAM" id="MobiDB-lite"/>
    </source>
</evidence>
<dbReference type="EMBL" id="BOPH01000094">
    <property type="protein sequence ID" value="GIJ72038.1"/>
    <property type="molecule type" value="Genomic_DNA"/>
</dbReference>
<comment type="caution">
    <text evidence="3">The sequence shown here is derived from an EMBL/GenBank/DDBJ whole genome shotgun (WGS) entry which is preliminary data.</text>
</comment>
<organism evidence="3 4">
    <name type="scientific">Virgisporangium ochraceum</name>
    <dbReference type="NCBI Taxonomy" id="65505"/>
    <lineage>
        <taxon>Bacteria</taxon>
        <taxon>Bacillati</taxon>
        <taxon>Actinomycetota</taxon>
        <taxon>Actinomycetes</taxon>
        <taxon>Micromonosporales</taxon>
        <taxon>Micromonosporaceae</taxon>
        <taxon>Virgisporangium</taxon>
    </lineage>
</organism>
<sequence>MARLADPAASRVVLVGGARYTHLRALPTVANNVDELAAIFTDPELWGLPAGNCTVVRDPQSPQDIDTALAAAAGSVRPDGLLLFYFAGHGLIDPLTGALHLAVTGTNRNMVHSTATPFEWVRRWFLNAPAGARVVILDCCYSGRATEGMGEPAAIADEVEIDRTCVLVAAPANRTALAPPGERFTAFTGVLIDVMRAGLPGGPALLDMDTLYRRAEQTQHARNRPLPQLRARNGGERIPLVRNLAAVAGAGDEETEPPAPPPRIPLPRPGDVFTPTDELDYDEETGGPYGPVAVLAYDQRLGALGVRLGRPVQRPPGDVLGDRRLATALGPAEVRDGGPVSGVVLVVAELKRGARGIPGARRLSGSLVTLPLGTEPGLVAETVRRAWVFVGYLGWRPGQLEAELAQRALVPSPEPLTSWLDRQADRPLDRRSDHDR</sequence>
<dbReference type="GO" id="GO:0004197">
    <property type="term" value="F:cysteine-type endopeptidase activity"/>
    <property type="evidence" value="ECO:0007669"/>
    <property type="project" value="InterPro"/>
</dbReference>
<evidence type="ECO:0000259" key="2">
    <source>
        <dbReference type="Pfam" id="PF00656"/>
    </source>
</evidence>
<dbReference type="NCBIfam" id="NF047832">
    <property type="entry name" value="caspase_w_EACC1"/>
    <property type="match status" value="1"/>
</dbReference>
<dbReference type="AlphaFoldDB" id="A0A8J4A0Y9"/>
<dbReference type="Pfam" id="PF02622">
    <property type="entry name" value="DUF179"/>
    <property type="match status" value="1"/>
</dbReference>
<feature type="region of interest" description="Disordered" evidence="1">
    <location>
        <begin position="415"/>
        <end position="436"/>
    </location>
</feature>
<feature type="region of interest" description="Disordered" evidence="1">
    <location>
        <begin position="249"/>
        <end position="269"/>
    </location>
</feature>
<evidence type="ECO:0000313" key="4">
    <source>
        <dbReference type="Proteomes" id="UP000635606"/>
    </source>
</evidence>
<feature type="domain" description="Peptidase C14 caspase" evidence="2">
    <location>
        <begin position="12"/>
        <end position="199"/>
    </location>
</feature>
<dbReference type="Proteomes" id="UP000635606">
    <property type="component" value="Unassembled WGS sequence"/>
</dbReference>
<dbReference type="InterPro" id="IPR003774">
    <property type="entry name" value="AlgH-like"/>
</dbReference>
<feature type="compositionally biased region" description="Basic and acidic residues" evidence="1">
    <location>
        <begin position="422"/>
        <end position="436"/>
    </location>
</feature>
<protein>
    <recommendedName>
        <fullName evidence="2">Peptidase C14 caspase domain-containing protein</fullName>
    </recommendedName>
</protein>
<name>A0A8J4A0Y9_9ACTN</name>
<feature type="compositionally biased region" description="Pro residues" evidence="1">
    <location>
        <begin position="257"/>
        <end position="268"/>
    </location>
</feature>
<keyword evidence="4" id="KW-1185">Reference proteome</keyword>
<gene>
    <name evidence="3" type="ORF">Voc01_069550</name>
</gene>
<dbReference type="GO" id="GO:0006508">
    <property type="term" value="P:proteolysis"/>
    <property type="evidence" value="ECO:0007669"/>
    <property type="project" value="InterPro"/>
</dbReference>
<reference evidence="3" key="1">
    <citation type="submission" date="2021-01" db="EMBL/GenBank/DDBJ databases">
        <title>Whole genome shotgun sequence of Virgisporangium ochraceum NBRC 16418.</title>
        <authorList>
            <person name="Komaki H."/>
            <person name="Tamura T."/>
        </authorList>
    </citation>
    <scope>NUCLEOTIDE SEQUENCE</scope>
    <source>
        <strain evidence="3">NBRC 16418</strain>
    </source>
</reference>
<dbReference type="SUPFAM" id="SSF52129">
    <property type="entry name" value="Caspase-like"/>
    <property type="match status" value="1"/>
</dbReference>
<dbReference type="InterPro" id="IPR029030">
    <property type="entry name" value="Caspase-like_dom_sf"/>
</dbReference>
<evidence type="ECO:0000313" key="3">
    <source>
        <dbReference type="EMBL" id="GIJ72038.1"/>
    </source>
</evidence>
<proteinExistence type="predicted"/>
<dbReference type="InterPro" id="IPR011600">
    <property type="entry name" value="Pept_C14_caspase"/>
</dbReference>
<dbReference type="SUPFAM" id="SSF143456">
    <property type="entry name" value="VC0467-like"/>
    <property type="match status" value="1"/>
</dbReference>
<dbReference type="Gene3D" id="3.40.50.1460">
    <property type="match status" value="1"/>
</dbReference>
<dbReference type="RefSeq" id="WP_203931882.1">
    <property type="nucleotide sequence ID" value="NZ_BOPH01000094.1"/>
</dbReference>
<accession>A0A8J4A0Y9</accession>